<dbReference type="EMBL" id="NIRQ01000001">
    <property type="protein sequence ID" value="PHI12719.1"/>
    <property type="molecule type" value="Genomic_DNA"/>
</dbReference>
<dbReference type="AlphaFoldDB" id="A0A2C6BED0"/>
<evidence type="ECO:0000313" key="2">
    <source>
        <dbReference type="Proteomes" id="UP000221852"/>
    </source>
</evidence>
<dbReference type="Proteomes" id="UP000221852">
    <property type="component" value="Unassembled WGS sequence"/>
</dbReference>
<proteinExistence type="predicted"/>
<evidence type="ECO:0000313" key="1">
    <source>
        <dbReference type="EMBL" id="PHI12719.1"/>
    </source>
</evidence>
<reference evidence="1 2" key="1">
    <citation type="submission" date="2017-06" db="EMBL/GenBank/DDBJ databases">
        <title>Draft genome sequence of Fusobacterium nucleatum subsp. polymorphum KCOM 1330 (=ChDC F330).</title>
        <authorList>
            <person name="Kook J.-K."/>
            <person name="Park S.-N."/>
            <person name="Lim Y.K."/>
            <person name="Roh H."/>
        </authorList>
    </citation>
    <scope>NUCLEOTIDE SEQUENCE [LARGE SCALE GENOMIC DNA]</scope>
    <source>
        <strain evidence="2">KCOM 1330 (ChDC F330)</strain>
    </source>
</reference>
<dbReference type="RefSeq" id="WP_098993938.1">
    <property type="nucleotide sequence ID" value="NZ_CP084159.1"/>
</dbReference>
<comment type="caution">
    <text evidence="1">The sequence shown here is derived from an EMBL/GenBank/DDBJ whole genome shotgun (WGS) entry which is preliminary data.</text>
</comment>
<name>A0A2C6BED0_FUSNP</name>
<sequence>MIWEKLKSRRNFVEKDFIDLKNSVEEIIKIFEKYKDMRKNSKGYIEEMKRFLGEINITLKEKKLTDKELINLVELRRTYFNFHDNSLSEYAVYDKGDLEKTNKANREITVVIERLKKILYKITEKIDYHIS</sequence>
<gene>
    <name evidence="1" type="ORF">CBG59_02540</name>
</gene>
<protein>
    <submittedName>
        <fullName evidence="1">Uncharacterized protein</fullName>
    </submittedName>
</protein>
<organism evidence="1 2">
    <name type="scientific">Fusobacterium nucleatum subsp. polymorphum</name>
    <name type="common">Fusobacterium polymorphum</name>
    <dbReference type="NCBI Taxonomy" id="76857"/>
    <lineage>
        <taxon>Bacteria</taxon>
        <taxon>Fusobacteriati</taxon>
        <taxon>Fusobacteriota</taxon>
        <taxon>Fusobacteriia</taxon>
        <taxon>Fusobacteriales</taxon>
        <taxon>Fusobacteriaceae</taxon>
        <taxon>Fusobacterium</taxon>
    </lineage>
</organism>
<accession>A0A2C6BED0</accession>